<organism evidence="1 2">
    <name type="scientific">Citrobacter koseri</name>
    <name type="common">Citrobacter diversus</name>
    <dbReference type="NCBI Taxonomy" id="545"/>
    <lineage>
        <taxon>Bacteria</taxon>
        <taxon>Pseudomonadati</taxon>
        <taxon>Pseudomonadota</taxon>
        <taxon>Gammaproteobacteria</taxon>
        <taxon>Enterobacterales</taxon>
        <taxon>Enterobacteriaceae</taxon>
        <taxon>Citrobacter</taxon>
    </lineage>
</organism>
<protein>
    <submittedName>
        <fullName evidence="1">Uncharacterized protein</fullName>
    </submittedName>
</protein>
<accession>A0A3S5DP73</accession>
<name>A0A3S5DP73_CITKO</name>
<reference evidence="1 2" key="1">
    <citation type="submission" date="2018-12" db="EMBL/GenBank/DDBJ databases">
        <authorList>
            <consortium name="Pathogen Informatics"/>
        </authorList>
    </citation>
    <scope>NUCLEOTIDE SEQUENCE [LARGE SCALE GENOMIC DNA]</scope>
    <source>
        <strain evidence="1 2">NCTC11075</strain>
    </source>
</reference>
<sequence>MKGKGWLAIVLLGAVGVVGYRSLPSHYNPFVPLQLSDPPAGSPNSNYSV</sequence>
<dbReference type="EMBL" id="LR134204">
    <property type="protein sequence ID" value="VEB93638.1"/>
    <property type="molecule type" value="Genomic_DNA"/>
</dbReference>
<evidence type="ECO:0000313" key="1">
    <source>
        <dbReference type="EMBL" id="VEB93638.1"/>
    </source>
</evidence>
<proteinExistence type="predicted"/>
<gene>
    <name evidence="1" type="ORF">NCTC11075_04532</name>
</gene>
<evidence type="ECO:0000313" key="2">
    <source>
        <dbReference type="Proteomes" id="UP000270272"/>
    </source>
</evidence>
<dbReference type="Proteomes" id="UP000270272">
    <property type="component" value="Chromosome"/>
</dbReference>
<dbReference type="AlphaFoldDB" id="A0A3S5DP73"/>